<accession>C6BS66</accession>
<dbReference type="InterPro" id="IPR035919">
    <property type="entry name" value="EAL_sf"/>
</dbReference>
<dbReference type="PROSITE" id="PS50883">
    <property type="entry name" value="EAL"/>
    <property type="match status" value="1"/>
</dbReference>
<dbReference type="Pfam" id="PF00989">
    <property type="entry name" value="PAS"/>
    <property type="match status" value="1"/>
</dbReference>
<dbReference type="CDD" id="cd01949">
    <property type="entry name" value="GGDEF"/>
    <property type="match status" value="1"/>
</dbReference>
<dbReference type="FunFam" id="3.30.70.270:FF:000001">
    <property type="entry name" value="Diguanylate cyclase domain protein"/>
    <property type="match status" value="1"/>
</dbReference>
<dbReference type="STRING" id="526222.Desal_1480"/>
<feature type="domain" description="PAS" evidence="1">
    <location>
        <begin position="52"/>
        <end position="90"/>
    </location>
</feature>
<evidence type="ECO:0000313" key="5">
    <source>
        <dbReference type="EMBL" id="ACS79542.1"/>
    </source>
</evidence>
<dbReference type="SUPFAM" id="SSF55781">
    <property type="entry name" value="GAF domain-like"/>
    <property type="match status" value="1"/>
</dbReference>
<dbReference type="SMART" id="SM00091">
    <property type="entry name" value="PAS"/>
    <property type="match status" value="3"/>
</dbReference>
<dbReference type="AlphaFoldDB" id="C6BS66"/>
<reference evidence="5 6" key="1">
    <citation type="submission" date="2009-06" db="EMBL/GenBank/DDBJ databases">
        <title>Complete sequence of Desulfovibrio salexigens DSM 2638.</title>
        <authorList>
            <consortium name="US DOE Joint Genome Institute"/>
            <person name="Lucas S."/>
            <person name="Copeland A."/>
            <person name="Lapidus A."/>
            <person name="Glavina del Rio T."/>
            <person name="Tice H."/>
            <person name="Bruce D."/>
            <person name="Goodwin L."/>
            <person name="Pitluck S."/>
            <person name="Munk A.C."/>
            <person name="Brettin T."/>
            <person name="Detter J.C."/>
            <person name="Han C."/>
            <person name="Tapia R."/>
            <person name="Larimer F."/>
            <person name="Land M."/>
            <person name="Hauser L."/>
            <person name="Kyrpides N."/>
            <person name="Anderson I."/>
            <person name="Wall J.D."/>
            <person name="Arkin A.P."/>
            <person name="Dehal P."/>
            <person name="Chivian D."/>
            <person name="Giles B."/>
            <person name="Hazen T.C."/>
        </authorList>
    </citation>
    <scope>NUCLEOTIDE SEQUENCE [LARGE SCALE GENOMIC DNA]</scope>
    <source>
        <strain evidence="6">ATCC 14822 / DSM 2638 / NCIMB 8403 / VKM B-1763</strain>
    </source>
</reference>
<dbReference type="Pfam" id="PF00990">
    <property type="entry name" value="GGDEF"/>
    <property type="match status" value="1"/>
</dbReference>
<dbReference type="InterPro" id="IPR003018">
    <property type="entry name" value="GAF"/>
</dbReference>
<keyword evidence="6" id="KW-1185">Reference proteome</keyword>
<evidence type="ECO:0000259" key="4">
    <source>
        <dbReference type="PROSITE" id="PS50887"/>
    </source>
</evidence>
<dbReference type="Gene3D" id="3.20.20.450">
    <property type="entry name" value="EAL domain"/>
    <property type="match status" value="1"/>
</dbReference>
<dbReference type="Pfam" id="PF00563">
    <property type="entry name" value="EAL"/>
    <property type="match status" value="1"/>
</dbReference>
<evidence type="ECO:0000259" key="1">
    <source>
        <dbReference type="PROSITE" id="PS50112"/>
    </source>
</evidence>
<protein>
    <submittedName>
        <fullName evidence="5">Diguanylate cyclase/phosphodiesterase with PAS/PAC and GAF sensor(S)</fullName>
    </submittedName>
</protein>
<dbReference type="InterPro" id="IPR000160">
    <property type="entry name" value="GGDEF_dom"/>
</dbReference>
<feature type="domain" description="PAC" evidence="2">
    <location>
        <begin position="132"/>
        <end position="185"/>
    </location>
</feature>
<dbReference type="SMART" id="SM00267">
    <property type="entry name" value="GGDEF"/>
    <property type="match status" value="1"/>
</dbReference>
<dbReference type="PANTHER" id="PTHR44757:SF2">
    <property type="entry name" value="BIOFILM ARCHITECTURE MAINTENANCE PROTEIN MBAA"/>
    <property type="match status" value="1"/>
</dbReference>
<feature type="domain" description="EAL" evidence="3">
    <location>
        <begin position="773"/>
        <end position="1029"/>
    </location>
</feature>
<dbReference type="InterPro" id="IPR043128">
    <property type="entry name" value="Rev_trsase/Diguanyl_cyclase"/>
</dbReference>
<dbReference type="Proteomes" id="UP000002601">
    <property type="component" value="Chromosome"/>
</dbReference>
<dbReference type="Gene3D" id="3.30.450.40">
    <property type="match status" value="1"/>
</dbReference>
<feature type="domain" description="PAC" evidence="2">
    <location>
        <begin position="424"/>
        <end position="476"/>
    </location>
</feature>
<dbReference type="eggNOG" id="COG5001">
    <property type="taxonomic scope" value="Bacteria"/>
</dbReference>
<dbReference type="HOGENOM" id="CLU_000445_70_20_7"/>
<dbReference type="SUPFAM" id="SSF55785">
    <property type="entry name" value="PYP-like sensor domain (PAS domain)"/>
    <property type="match status" value="3"/>
</dbReference>
<dbReference type="SUPFAM" id="SSF55073">
    <property type="entry name" value="Nucleotide cyclase"/>
    <property type="match status" value="1"/>
</dbReference>
<dbReference type="PROSITE" id="PS50112">
    <property type="entry name" value="PAS"/>
    <property type="match status" value="3"/>
</dbReference>
<dbReference type="GO" id="GO:0006355">
    <property type="term" value="P:regulation of DNA-templated transcription"/>
    <property type="evidence" value="ECO:0007669"/>
    <property type="project" value="InterPro"/>
</dbReference>
<dbReference type="InterPro" id="IPR000014">
    <property type="entry name" value="PAS"/>
</dbReference>
<dbReference type="GO" id="GO:0003824">
    <property type="term" value="F:catalytic activity"/>
    <property type="evidence" value="ECO:0007669"/>
    <property type="project" value="UniProtKB-ARBA"/>
</dbReference>
<organism evidence="5 6">
    <name type="scientific">Maridesulfovibrio salexigens (strain ATCC 14822 / DSM 2638 / NCIMB 8403 / VKM B-1763)</name>
    <name type="common">Desulfovibrio salexigens</name>
    <dbReference type="NCBI Taxonomy" id="526222"/>
    <lineage>
        <taxon>Bacteria</taxon>
        <taxon>Pseudomonadati</taxon>
        <taxon>Thermodesulfobacteriota</taxon>
        <taxon>Desulfovibrionia</taxon>
        <taxon>Desulfovibrionales</taxon>
        <taxon>Desulfovibrionaceae</taxon>
        <taxon>Maridesulfovibrio</taxon>
    </lineage>
</organism>
<dbReference type="NCBIfam" id="TIGR00254">
    <property type="entry name" value="GGDEF"/>
    <property type="match status" value="1"/>
</dbReference>
<dbReference type="InterPro" id="IPR000700">
    <property type="entry name" value="PAS-assoc_C"/>
</dbReference>
<dbReference type="PANTHER" id="PTHR44757">
    <property type="entry name" value="DIGUANYLATE CYCLASE DGCP"/>
    <property type="match status" value="1"/>
</dbReference>
<evidence type="ECO:0000313" key="6">
    <source>
        <dbReference type="Proteomes" id="UP000002601"/>
    </source>
</evidence>
<dbReference type="Gene3D" id="3.30.70.270">
    <property type="match status" value="1"/>
</dbReference>
<dbReference type="InterPro" id="IPR052155">
    <property type="entry name" value="Biofilm_reg_signaling"/>
</dbReference>
<dbReference type="InterPro" id="IPR035965">
    <property type="entry name" value="PAS-like_dom_sf"/>
</dbReference>
<gene>
    <name evidence="5" type="ordered locus">Desal_1480</name>
</gene>
<proteinExistence type="predicted"/>
<feature type="domain" description="PAS" evidence="1">
    <location>
        <begin position="477"/>
        <end position="519"/>
    </location>
</feature>
<dbReference type="PROSITE" id="PS50887">
    <property type="entry name" value="GGDEF"/>
    <property type="match status" value="1"/>
</dbReference>
<dbReference type="CDD" id="cd01948">
    <property type="entry name" value="EAL"/>
    <property type="match status" value="1"/>
</dbReference>
<feature type="domain" description="GGDEF" evidence="4">
    <location>
        <begin position="631"/>
        <end position="764"/>
    </location>
</feature>
<dbReference type="InterPro" id="IPR013656">
    <property type="entry name" value="PAS_4"/>
</dbReference>
<dbReference type="KEGG" id="dsa:Desal_1480"/>
<dbReference type="InterPro" id="IPR029016">
    <property type="entry name" value="GAF-like_dom_sf"/>
</dbReference>
<dbReference type="InterPro" id="IPR001633">
    <property type="entry name" value="EAL_dom"/>
</dbReference>
<dbReference type="RefSeq" id="WP_015851360.1">
    <property type="nucleotide sequence ID" value="NC_012881.1"/>
</dbReference>
<dbReference type="SMART" id="SM00052">
    <property type="entry name" value="EAL"/>
    <property type="match status" value="1"/>
</dbReference>
<sequence>MHELLEKQLKDTIGDQSLELADELNNFIDLVEKTYSGLDDSTLVPNSPAVSILHFIPDPAFIINKEGVIVAWNPALEQLTNTKAENVIGNGNFEHINLIHGKRTPGLIDLVNGCDEIGEIEYGAISRRGRALAAEICIQDLGNRKSTNLWVQAAPILDANGKTIGAIESLRDISARKQTENINLILYKISSALNSTADTPIFLKQVHESLKPFIEAENFFVGLYNEVQKTLTFPYYADEKDFMAPYTVLPMTDGKSLSVEVIKAEHPLLLDENDFRDQRTNKINHIGSPAKSWMGIPLKHGGKVMGVMAIQSYERSGVYNSQDIDLMVAISEQVAAALLRRQAEEALLESEKKFRSIFENATVAIFQISAAGRVTVANPALAAIMGYDNVDEMLAENDLASRFLYNHEGRQKFLKRLLTDGAVNGMLLRVNHRNGKEKWVTVNARTSYDSRGNPVLYTGTAFDSTLEIVAERKIFRHKSRFMQLFESSPQAIALTDSKGNVVDTNRAFNKLFGYSTEEMAPCCENLSPTNTGKIRANLKKILGGETYRTEDMRRHKNGRLIPVSILGYPFLYNEEISGTFIIYDDISQRKEYERRLSYQSLHDSLTGLPNRTFFLERLEETLDMSRKIPERTFAVLMLDIDMFKRINDSLGHQAGDELLIEVGKRIKCCLRPVDTVARMGGDEFAVLIEDFSTPQMVIQIIRDIRNEIRKPMSISSREVVISSSIGIVFKTSSYEHPEHIIRDADISMYKAKEQGVNKFKVFNKTMHEKALQSLLIETEIRQGIPENEFFPYFQPVYSMQNRNLAGFEALVRWNHPERGFLTPDQIIPVAEETGLIVELDRIILFEACRFMSAWIRLYPNANDLFLTVNLSPSQLSKPDLAEAIETIVQETKIPADNLKLEITESAIMERNAASSLNLKKIGEMGIRLAVDDFGTGYSSLAQLQRFPASTVKIDRSFVSHMASDHESLEIVRAVNALGHSLSMDVIAEGVETREQLILLKDIGCDYVQGYYFDKPQTNEDAEKLVKMRSEGFCPPGLTTI</sequence>
<dbReference type="Pfam" id="PF13426">
    <property type="entry name" value="PAS_9"/>
    <property type="match status" value="1"/>
</dbReference>
<dbReference type="SUPFAM" id="SSF141868">
    <property type="entry name" value="EAL domain-like"/>
    <property type="match status" value="1"/>
</dbReference>
<dbReference type="NCBIfam" id="TIGR00229">
    <property type="entry name" value="sensory_box"/>
    <property type="match status" value="2"/>
</dbReference>
<dbReference type="Pfam" id="PF08448">
    <property type="entry name" value="PAS_4"/>
    <property type="match status" value="1"/>
</dbReference>
<dbReference type="InterPro" id="IPR013767">
    <property type="entry name" value="PAS_fold"/>
</dbReference>
<dbReference type="Pfam" id="PF13185">
    <property type="entry name" value="GAF_2"/>
    <property type="match status" value="1"/>
</dbReference>
<dbReference type="OrthoDB" id="7673416at2"/>
<dbReference type="Gene3D" id="3.30.450.20">
    <property type="entry name" value="PAS domain"/>
    <property type="match status" value="3"/>
</dbReference>
<dbReference type="CDD" id="cd00130">
    <property type="entry name" value="PAS"/>
    <property type="match status" value="3"/>
</dbReference>
<dbReference type="PROSITE" id="PS50113">
    <property type="entry name" value="PAC"/>
    <property type="match status" value="2"/>
</dbReference>
<name>C6BS66_MARSD</name>
<dbReference type="EMBL" id="CP001649">
    <property type="protein sequence ID" value="ACS79542.1"/>
    <property type="molecule type" value="Genomic_DNA"/>
</dbReference>
<evidence type="ECO:0000259" key="2">
    <source>
        <dbReference type="PROSITE" id="PS50113"/>
    </source>
</evidence>
<dbReference type="InterPro" id="IPR029787">
    <property type="entry name" value="Nucleotide_cyclase"/>
</dbReference>
<feature type="domain" description="PAS" evidence="1">
    <location>
        <begin position="350"/>
        <end position="387"/>
    </location>
</feature>
<dbReference type="SMART" id="SM00065">
    <property type="entry name" value="GAF"/>
    <property type="match status" value="1"/>
</dbReference>
<evidence type="ECO:0000259" key="3">
    <source>
        <dbReference type="PROSITE" id="PS50883"/>
    </source>
</evidence>